<evidence type="ECO:0000256" key="1">
    <source>
        <dbReference type="SAM" id="MobiDB-lite"/>
    </source>
</evidence>
<proteinExistence type="predicted"/>
<reference evidence="2" key="1">
    <citation type="submission" date="2023-10" db="EMBL/GenBank/DDBJ databases">
        <authorList>
            <person name="Chen Y."/>
            <person name="Shah S."/>
            <person name="Dougan E. K."/>
            <person name="Thang M."/>
            <person name="Chan C."/>
        </authorList>
    </citation>
    <scope>NUCLEOTIDE SEQUENCE [LARGE SCALE GENOMIC DNA]</scope>
</reference>
<organism evidence="2 3">
    <name type="scientific">Prorocentrum cordatum</name>
    <dbReference type="NCBI Taxonomy" id="2364126"/>
    <lineage>
        <taxon>Eukaryota</taxon>
        <taxon>Sar</taxon>
        <taxon>Alveolata</taxon>
        <taxon>Dinophyceae</taxon>
        <taxon>Prorocentrales</taxon>
        <taxon>Prorocentraceae</taxon>
        <taxon>Prorocentrum</taxon>
    </lineage>
</organism>
<feature type="region of interest" description="Disordered" evidence="1">
    <location>
        <begin position="1"/>
        <end position="41"/>
    </location>
</feature>
<evidence type="ECO:0000313" key="2">
    <source>
        <dbReference type="EMBL" id="CAK0839183.1"/>
    </source>
</evidence>
<keyword evidence="3" id="KW-1185">Reference proteome</keyword>
<evidence type="ECO:0000313" key="3">
    <source>
        <dbReference type="Proteomes" id="UP001189429"/>
    </source>
</evidence>
<gene>
    <name evidence="2" type="ORF">PCOR1329_LOCUS34923</name>
</gene>
<dbReference type="EMBL" id="CAUYUJ010014276">
    <property type="protein sequence ID" value="CAK0839183.1"/>
    <property type="molecule type" value="Genomic_DNA"/>
</dbReference>
<dbReference type="Proteomes" id="UP001189429">
    <property type="component" value="Unassembled WGS sequence"/>
</dbReference>
<comment type="caution">
    <text evidence="2">The sequence shown here is derived from an EMBL/GenBank/DDBJ whole genome shotgun (WGS) entry which is preliminary data.</text>
</comment>
<feature type="region of interest" description="Disordered" evidence="1">
    <location>
        <begin position="102"/>
        <end position="131"/>
    </location>
</feature>
<accession>A0ABN9T2M5</accession>
<feature type="compositionally biased region" description="Basic and acidic residues" evidence="1">
    <location>
        <begin position="1"/>
        <end position="16"/>
    </location>
</feature>
<protein>
    <submittedName>
        <fullName evidence="2">Uncharacterized protein</fullName>
    </submittedName>
</protein>
<feature type="compositionally biased region" description="Polar residues" evidence="1">
    <location>
        <begin position="17"/>
        <end position="26"/>
    </location>
</feature>
<sequence length="155" mass="16953">MDMHAARELKERDHAARSSTRSSAQHTAHIKGPAHGVHDAPNLLRDPCTMLQARPCGNVQAVQSVACLTPLTSSAQTTMPRPEKEPRSKILTLAPMRLRCIRKEKEKEEEDEAGQGSPVSRATPPYDTDECLQSHTEFVRGAISQGGALPFQDSC</sequence>
<name>A0ABN9T2M5_9DINO</name>